<dbReference type="RefSeq" id="WP_109729234.1">
    <property type="nucleotide sequence ID" value="NZ_BAAACK010000007.1"/>
</dbReference>
<dbReference type="InterPro" id="IPR029057">
    <property type="entry name" value="PRTase-like"/>
</dbReference>
<keyword evidence="1" id="KW-0328">Glycosyltransferase</keyword>
<dbReference type="InterPro" id="IPR000836">
    <property type="entry name" value="PRTase_dom"/>
</dbReference>
<gene>
    <name evidence="1" type="ORF">A8806_101128</name>
</gene>
<evidence type="ECO:0000313" key="2">
    <source>
        <dbReference type="Proteomes" id="UP000245845"/>
    </source>
</evidence>
<name>A0A2Y9B8F4_9FIRM</name>
<dbReference type="SUPFAM" id="SSF53271">
    <property type="entry name" value="PRTase-like"/>
    <property type="match status" value="1"/>
</dbReference>
<evidence type="ECO:0000313" key="1">
    <source>
        <dbReference type="EMBL" id="PWJ31841.1"/>
    </source>
</evidence>
<keyword evidence="1" id="KW-0808">Transferase</keyword>
<organism evidence="1 2">
    <name type="scientific">Faecalicatena orotica</name>
    <dbReference type="NCBI Taxonomy" id="1544"/>
    <lineage>
        <taxon>Bacteria</taxon>
        <taxon>Bacillati</taxon>
        <taxon>Bacillota</taxon>
        <taxon>Clostridia</taxon>
        <taxon>Lachnospirales</taxon>
        <taxon>Lachnospiraceae</taxon>
        <taxon>Faecalicatena</taxon>
    </lineage>
</organism>
<protein>
    <submittedName>
        <fullName evidence="1">Orotate phosphoribosyltransferase</fullName>
    </submittedName>
</protein>
<accession>A0A2Y9B8F4</accession>
<dbReference type="AlphaFoldDB" id="A0A2Y9B8F4"/>
<dbReference type="Proteomes" id="UP000245845">
    <property type="component" value="Unassembled WGS sequence"/>
</dbReference>
<sequence length="213" mass="23350">MDERLMNLRSTKNPKARIKIMSGHFATRHSHVNTYIDMSTVKTRHNNARETARTLASEYLMNTMVDTIVCLKNTEVIGTFMAEALADSTNASMSGGNNISVVTPEFDSSGQILFRDNNQRMIQGKQVLILTDSMATGALAYQAIESVLYYGGVVCGICCVFSAISKVAGMEVKTIFTSSDLPNYQVYAPNECPMCKAGQKIEGLINSFGYAKL</sequence>
<proteinExistence type="predicted"/>
<dbReference type="OrthoDB" id="9778142at2"/>
<dbReference type="EMBL" id="QGDL01000001">
    <property type="protein sequence ID" value="PWJ31841.1"/>
    <property type="molecule type" value="Genomic_DNA"/>
</dbReference>
<comment type="caution">
    <text evidence="1">The sequence shown here is derived from an EMBL/GenBank/DDBJ whole genome shotgun (WGS) entry which is preliminary data.</text>
</comment>
<reference evidence="1 2" key="1">
    <citation type="submission" date="2018-05" db="EMBL/GenBank/DDBJ databases">
        <title>The Hungate 1000. A catalogue of reference genomes from the rumen microbiome.</title>
        <authorList>
            <person name="Kelly W."/>
        </authorList>
    </citation>
    <scope>NUCLEOTIDE SEQUENCE [LARGE SCALE GENOMIC DNA]</scope>
    <source>
        <strain evidence="1 2">NLAE-zl-C242</strain>
    </source>
</reference>
<dbReference type="Gene3D" id="3.40.50.2020">
    <property type="match status" value="1"/>
</dbReference>
<dbReference type="CDD" id="cd06223">
    <property type="entry name" value="PRTases_typeI"/>
    <property type="match status" value="1"/>
</dbReference>
<dbReference type="GO" id="GO:0016757">
    <property type="term" value="F:glycosyltransferase activity"/>
    <property type="evidence" value="ECO:0007669"/>
    <property type="project" value="UniProtKB-KW"/>
</dbReference>
<keyword evidence="2" id="KW-1185">Reference proteome</keyword>